<feature type="region of interest" description="Disordered" evidence="9">
    <location>
        <begin position="1395"/>
        <end position="1541"/>
    </location>
</feature>
<dbReference type="Pfam" id="PF00628">
    <property type="entry name" value="PHD"/>
    <property type="match status" value="2"/>
</dbReference>
<dbReference type="EMBL" id="CAJOBC010000765">
    <property type="protein sequence ID" value="CAF3623498.1"/>
    <property type="molecule type" value="Genomic_DNA"/>
</dbReference>
<dbReference type="PROSITE" id="PS50089">
    <property type="entry name" value="ZF_RING_2"/>
    <property type="match status" value="1"/>
</dbReference>
<feature type="compositionally biased region" description="Acidic residues" evidence="9">
    <location>
        <begin position="636"/>
        <end position="645"/>
    </location>
</feature>
<comment type="subcellular location">
    <subcellularLocation>
        <location evidence="1 7">Nucleus</location>
    </subcellularLocation>
</comment>
<evidence type="ECO:0000256" key="5">
    <source>
        <dbReference type="ARBA" id="ARBA00023242"/>
    </source>
</evidence>
<proteinExistence type="predicted"/>
<dbReference type="Gene3D" id="3.30.40.10">
    <property type="entry name" value="Zinc/RING finger domain, C3HC4 (zinc finger)"/>
    <property type="match status" value="2"/>
</dbReference>
<dbReference type="InterPro" id="IPR019787">
    <property type="entry name" value="Znf_PHD-finger"/>
</dbReference>
<keyword evidence="2" id="KW-0479">Metal-binding</keyword>
<evidence type="ECO:0000256" key="1">
    <source>
        <dbReference type="ARBA" id="ARBA00004123"/>
    </source>
</evidence>
<evidence type="ECO:0000259" key="10">
    <source>
        <dbReference type="PROSITE" id="PS50016"/>
    </source>
</evidence>
<dbReference type="Pfam" id="PF10537">
    <property type="entry name" value="WAC_Acf1_DNA_bd"/>
    <property type="match status" value="1"/>
</dbReference>
<evidence type="ECO:0000256" key="3">
    <source>
        <dbReference type="ARBA" id="ARBA00022771"/>
    </source>
</evidence>
<dbReference type="PANTHER" id="PTHR46802:SF1">
    <property type="entry name" value="TYROSINE-PROTEIN KINASE BAZ1B"/>
    <property type="match status" value="1"/>
</dbReference>
<feature type="domain" description="RING-type" evidence="11">
    <location>
        <begin position="1211"/>
        <end position="1261"/>
    </location>
</feature>
<reference evidence="13" key="1">
    <citation type="submission" date="2021-02" db="EMBL/GenBank/DDBJ databases">
        <authorList>
            <person name="Nowell W R."/>
        </authorList>
    </citation>
    <scope>NUCLEOTIDE SEQUENCE</scope>
</reference>
<evidence type="ECO:0000256" key="4">
    <source>
        <dbReference type="ARBA" id="ARBA00022833"/>
    </source>
</evidence>
<comment type="caution">
    <text evidence="13">The sequence shown here is derived from an EMBL/GenBank/DDBJ whole genome shotgun (WGS) entry which is preliminary data.</text>
</comment>
<dbReference type="PROSITE" id="PS51136">
    <property type="entry name" value="WAC"/>
    <property type="match status" value="1"/>
</dbReference>
<keyword evidence="8" id="KW-0175">Coiled coil</keyword>
<protein>
    <submittedName>
        <fullName evidence="13">Uncharacterized protein</fullName>
    </submittedName>
</protein>
<dbReference type="CDD" id="cd15489">
    <property type="entry name" value="PHD_SF"/>
    <property type="match status" value="1"/>
</dbReference>
<feature type="region of interest" description="Disordered" evidence="9">
    <location>
        <begin position="1296"/>
        <end position="1331"/>
    </location>
</feature>
<dbReference type="InterPro" id="IPR028941">
    <property type="entry name" value="WHIM2_dom"/>
</dbReference>
<dbReference type="Proteomes" id="UP000681722">
    <property type="component" value="Unassembled WGS sequence"/>
</dbReference>
<dbReference type="GO" id="GO:0008270">
    <property type="term" value="F:zinc ion binding"/>
    <property type="evidence" value="ECO:0007669"/>
    <property type="project" value="UniProtKB-KW"/>
</dbReference>
<keyword evidence="5 7" id="KW-0539">Nucleus</keyword>
<keyword evidence="4" id="KW-0862">Zinc</keyword>
<feature type="domain" description="PHD-type" evidence="10">
    <location>
        <begin position="1338"/>
        <end position="1390"/>
    </location>
</feature>
<dbReference type="Proteomes" id="UP000663829">
    <property type="component" value="Unassembled WGS sequence"/>
</dbReference>
<feature type="region of interest" description="Disordered" evidence="9">
    <location>
        <begin position="335"/>
        <end position="426"/>
    </location>
</feature>
<dbReference type="InterPro" id="IPR011011">
    <property type="entry name" value="Znf_FYVE_PHD"/>
</dbReference>
<dbReference type="GO" id="GO:0042393">
    <property type="term" value="F:histone binding"/>
    <property type="evidence" value="ECO:0007669"/>
    <property type="project" value="TreeGrafter"/>
</dbReference>
<feature type="region of interest" description="Disordered" evidence="9">
    <location>
        <begin position="781"/>
        <end position="821"/>
    </location>
</feature>
<feature type="compositionally biased region" description="Basic residues" evidence="9">
    <location>
        <begin position="1402"/>
        <end position="1425"/>
    </location>
</feature>
<feature type="region of interest" description="Disordered" evidence="9">
    <location>
        <begin position="634"/>
        <end position="664"/>
    </location>
</feature>
<evidence type="ECO:0000259" key="12">
    <source>
        <dbReference type="PROSITE" id="PS51136"/>
    </source>
</evidence>
<feature type="region of interest" description="Disordered" evidence="9">
    <location>
        <begin position="945"/>
        <end position="964"/>
    </location>
</feature>
<dbReference type="InterPro" id="IPR013136">
    <property type="entry name" value="WSTF_Acf1_Cbp146"/>
</dbReference>
<keyword evidence="15" id="KW-1185">Reference proteome</keyword>
<evidence type="ECO:0000313" key="14">
    <source>
        <dbReference type="EMBL" id="CAF3623498.1"/>
    </source>
</evidence>
<feature type="compositionally biased region" description="Low complexity" evidence="9">
    <location>
        <begin position="384"/>
        <end position="424"/>
    </location>
</feature>
<feature type="compositionally biased region" description="Polar residues" evidence="9">
    <location>
        <begin position="289"/>
        <end position="303"/>
    </location>
</feature>
<evidence type="ECO:0000259" key="11">
    <source>
        <dbReference type="PROSITE" id="PS50089"/>
    </source>
</evidence>
<feature type="domain" description="PHD-type" evidence="10">
    <location>
        <begin position="1208"/>
        <end position="1263"/>
    </location>
</feature>
<dbReference type="GO" id="GO:0090535">
    <property type="term" value="C:WICH complex"/>
    <property type="evidence" value="ECO:0007669"/>
    <property type="project" value="InterPro"/>
</dbReference>
<dbReference type="InterPro" id="IPR001965">
    <property type="entry name" value="Znf_PHD"/>
</dbReference>
<dbReference type="SUPFAM" id="SSF57903">
    <property type="entry name" value="FYVE/PHD zinc finger"/>
    <property type="match status" value="2"/>
</dbReference>
<dbReference type="GO" id="GO:0140801">
    <property type="term" value="F:histone H2AXY142 kinase activity"/>
    <property type="evidence" value="ECO:0007669"/>
    <property type="project" value="InterPro"/>
</dbReference>
<dbReference type="InterPro" id="IPR001841">
    <property type="entry name" value="Znf_RING"/>
</dbReference>
<evidence type="ECO:0000256" key="7">
    <source>
        <dbReference type="PROSITE-ProRule" id="PRU00475"/>
    </source>
</evidence>
<gene>
    <name evidence="13" type="ORF">GPM918_LOCUS5323</name>
    <name evidence="14" type="ORF">SRO942_LOCUS5323</name>
</gene>
<feature type="compositionally biased region" description="Polar residues" evidence="9">
    <location>
        <begin position="1493"/>
        <end position="1506"/>
    </location>
</feature>
<dbReference type="PANTHER" id="PTHR46802">
    <property type="entry name" value="TYROSINE-PROTEIN KINASE BAZ1B"/>
    <property type="match status" value="1"/>
</dbReference>
<dbReference type="InterPro" id="IPR019786">
    <property type="entry name" value="Zinc_finger_PHD-type_CS"/>
</dbReference>
<dbReference type="InterPro" id="IPR047174">
    <property type="entry name" value="BAZ1B"/>
</dbReference>
<sequence length="1541" mass="177781">MPLFGRRLFHLTPTEAQELCTDGQYVIEHTNQKFKNVKFYEKLKTAYELPRWTCECTWRPCLTHIEACDSENNVRKSLPSLVPSYYNKIILDIVHHNVKPLEKLAEEVSISIGSGYVVGETVQFRKKKDSQTVKGVVEKIQEVNETNGSIIDDHLKRSSDRKSITTQSKTTPEKIVKNCKYSIRLLNDDTIITSVVPADLQRPTPIPNREKLKTFIRSYAIRLGNRIDSPWILFDNNIKQKYQIIDRIPDNIIEKFKKELSITLEEILREQERIRRKQAEEVHNEVVAETTTPNSKTTPSHNGWSYDENNHIVIHDSDDDEEEESIPLSKLVAQMTSPTKQLHLDQHSSKSKSPSLKKRSSAPSTIKDQPSTSSSKHTKKDQRSSLSSNKTKKSSSNNKQLTLTDMKFTKNSSTLSPTSSQKSLFSTPVPHAHQVIIPLAILQRLDKTKKEKGLQSKLFQRLTLHCARTLNDKQRQRLPDEYRSLIQAKYEYLEEKKQLSQMTEHDRRIYLLEKQKQRIKDQQPCEDLDLLPIMKTLPSPILFDVGNSNYVGHLLMICTFFTSCHSLFISSFTTNQTTKHDLSKSTQTFLKTFKHDHLLNAYKTTSTGIFFNYFNELCLILMKFLLKEDEKNSYSDENENDTEELQNEHNGSEKNDDSNEGTTSTVVSANDEFQHNYSMSITDITLNAFTCQELTRLYLLKEKNSHYQTIIEKLTSDEYNHFSIHDQIDLLLLLIDIIINDNYLMNDYFDYLHRQMTEALKERTKLVAEKRKQIEEENKIKKLQLQNGEHKTNSKSKKSKSLPVKTSQNNDENQQNGTVTTTTLTTTIEEMAGGEDDDDLKSVLQSRRQKLQESKELKEKKEIEAQKLYNDQKRDANIQRAELAYQDALRNVHQGLRIKPLGYDRNCNRYWYFKGYAGIFVESGWITSDVDYNVQRHQSITTSQTSSSSFLADDDDSLNRTKNESNEKCIPKFDQNRWYTYNDEKSIEQLIQCLHVRGIREHELLINLKKCLPFLKFEFEQLRKKQQKTSDDSISVQPLSSTLTDTKISTTMAAGDTDSICSQTTEKDLTSEQFDIVNGFKSDLEEIENRLRLGSLGGFIISDNYDEWHEKLMNTTNRQELGDLLIQLQQTVVEKYATGIFGNREKRPQNQTQMGKNKKKFKINHGQSLTNALQTWINDVKTCKTYSRLHVLMTIFETSIAWEKSTLGAKCKVCRKKNKDDNIVLCDQCCHGYHIECLRDFGTDSKFSTSSTDLWYCPACRPQPATKRRARPQRGSNKKLDYFNGDIYNDDVADVDEEDGVSSNDNHDVTDDNISFGDENDDGSNGNDSEGMDFDDNDACCRVCGYEADDDNELVQCSQCKSRYHCQCHEPALRHPPRSSNWVCNTCRTGSGAVVSDDKRLNRSRARGQTKKTHKQKGQRGRKRTNNVNEDISHAGRTTRSSRKKREISDEEEETQEQSVENETVQRRSSKRLRKSDPKPFVYKPRRVRIEKSTSSSEPENGNPVSEESENENDTYHSSDTTSENENDIENNNNRLEQSSM</sequence>
<keyword evidence="3 6" id="KW-0863">Zinc-finger</keyword>
<evidence type="ECO:0000256" key="6">
    <source>
        <dbReference type="PROSITE-ProRule" id="PRU00175"/>
    </source>
</evidence>
<name>A0A813VEA5_9BILA</name>
<evidence type="ECO:0000256" key="9">
    <source>
        <dbReference type="SAM" id="MobiDB-lite"/>
    </source>
</evidence>
<dbReference type="GO" id="GO:0006974">
    <property type="term" value="P:DNA damage response"/>
    <property type="evidence" value="ECO:0007669"/>
    <property type="project" value="TreeGrafter"/>
</dbReference>
<evidence type="ECO:0000256" key="8">
    <source>
        <dbReference type="SAM" id="Coils"/>
    </source>
</evidence>
<dbReference type="PROSITE" id="PS50016">
    <property type="entry name" value="ZF_PHD_2"/>
    <property type="match status" value="2"/>
</dbReference>
<evidence type="ECO:0000256" key="2">
    <source>
        <dbReference type="ARBA" id="ARBA00022723"/>
    </source>
</evidence>
<feature type="coiled-coil region" evidence="8">
    <location>
        <begin position="841"/>
        <end position="871"/>
    </location>
</feature>
<dbReference type="OrthoDB" id="784962at2759"/>
<dbReference type="Pfam" id="PF15613">
    <property type="entry name" value="WSD"/>
    <property type="match status" value="1"/>
</dbReference>
<dbReference type="SMART" id="SM00249">
    <property type="entry name" value="PHD"/>
    <property type="match status" value="2"/>
</dbReference>
<feature type="compositionally biased region" description="Basic and acidic residues" evidence="9">
    <location>
        <begin position="646"/>
        <end position="657"/>
    </location>
</feature>
<accession>A0A813VEA5</accession>
<dbReference type="InterPro" id="IPR013083">
    <property type="entry name" value="Znf_RING/FYVE/PHD"/>
</dbReference>
<dbReference type="PROSITE" id="PS01359">
    <property type="entry name" value="ZF_PHD_1"/>
    <property type="match status" value="1"/>
</dbReference>
<feature type="domain" description="WAC" evidence="12">
    <location>
        <begin position="22"/>
        <end position="128"/>
    </location>
</feature>
<dbReference type="EMBL" id="CAJNOQ010000765">
    <property type="protein sequence ID" value="CAF0836248.1"/>
    <property type="molecule type" value="Genomic_DNA"/>
</dbReference>
<organism evidence="13 15">
    <name type="scientific">Didymodactylos carnosus</name>
    <dbReference type="NCBI Taxonomy" id="1234261"/>
    <lineage>
        <taxon>Eukaryota</taxon>
        <taxon>Metazoa</taxon>
        <taxon>Spiralia</taxon>
        <taxon>Gnathifera</taxon>
        <taxon>Rotifera</taxon>
        <taxon>Eurotatoria</taxon>
        <taxon>Bdelloidea</taxon>
        <taxon>Philodinida</taxon>
        <taxon>Philodinidae</taxon>
        <taxon>Didymodactylos</taxon>
    </lineage>
</organism>
<evidence type="ECO:0000313" key="13">
    <source>
        <dbReference type="EMBL" id="CAF0836248.1"/>
    </source>
</evidence>
<evidence type="ECO:0000313" key="15">
    <source>
        <dbReference type="Proteomes" id="UP000663829"/>
    </source>
</evidence>
<feature type="compositionally biased region" description="Polar residues" evidence="9">
    <location>
        <begin position="804"/>
        <end position="817"/>
    </location>
</feature>
<feature type="region of interest" description="Disordered" evidence="9">
    <location>
        <begin position="280"/>
        <end position="309"/>
    </location>
</feature>
<feature type="compositionally biased region" description="Polar residues" evidence="9">
    <location>
        <begin position="366"/>
        <end position="375"/>
    </location>
</feature>